<accession>A0A089PY61</accession>
<gene>
    <name evidence="2" type="ORF">JT31_04350</name>
</gene>
<dbReference type="AlphaFoldDB" id="A0A089PY61"/>
<feature type="domain" description="TehB/YeaR-like" evidence="1">
    <location>
        <begin position="12"/>
        <end position="96"/>
    </location>
</feature>
<protein>
    <recommendedName>
        <fullName evidence="1">TehB/YeaR-like domain-containing protein</fullName>
    </recommendedName>
</protein>
<dbReference type="OrthoDB" id="6506618at2"/>
<dbReference type="RefSeq" id="WP_038473658.1">
    <property type="nucleotide sequence ID" value="NZ_CP009451.1"/>
</dbReference>
<keyword evidence="3" id="KW-1185">Reference proteome</keyword>
<dbReference type="Pfam" id="PF09313">
    <property type="entry name" value="TehB-like"/>
    <property type="match status" value="1"/>
</dbReference>
<dbReference type="Proteomes" id="UP000029481">
    <property type="component" value="Chromosome"/>
</dbReference>
<dbReference type="PIRSF" id="PIRSF020632">
    <property type="entry name" value="YeaR"/>
    <property type="match status" value="1"/>
</dbReference>
<evidence type="ECO:0000259" key="1">
    <source>
        <dbReference type="Pfam" id="PF09313"/>
    </source>
</evidence>
<dbReference type="SUPFAM" id="SSF51197">
    <property type="entry name" value="Clavaminate synthase-like"/>
    <property type="match status" value="1"/>
</dbReference>
<sequence length="108" mass="12347">MLPIPANCIHTRSSPFWDKESAPAGLFQRHLDKGTRQGVYPRLTVMRGKVRYLGYADETTPEPETELIIEAGHFGVFPPEKWHHLELITEDAVFNIDFFVAPEVLRSL</sequence>
<dbReference type="EMBL" id="CP009451">
    <property type="protein sequence ID" value="AIR03866.1"/>
    <property type="molecule type" value="Genomic_DNA"/>
</dbReference>
<dbReference type="InterPro" id="IPR014510">
    <property type="entry name" value="Tellurite-R_YeaR"/>
</dbReference>
<dbReference type="KEGG" id="cnt:JT31_04350"/>
<reference evidence="2 3" key="1">
    <citation type="submission" date="2014-09" db="EMBL/GenBank/DDBJ databases">
        <title>Cedecea neteri SSMD04 Genome Sequencing.</title>
        <authorList>
            <person name="Tan J.-Y."/>
        </authorList>
    </citation>
    <scope>NUCLEOTIDE SEQUENCE [LARGE SCALE GENOMIC DNA]</scope>
    <source>
        <strain evidence="2 3">SSMD04</strain>
    </source>
</reference>
<name>A0A089PY61_9ENTR</name>
<proteinExistence type="predicted"/>
<organism evidence="2 3">
    <name type="scientific">Cedecea neteri</name>
    <dbReference type="NCBI Taxonomy" id="158822"/>
    <lineage>
        <taxon>Bacteria</taxon>
        <taxon>Pseudomonadati</taxon>
        <taxon>Pseudomonadota</taxon>
        <taxon>Gammaproteobacteria</taxon>
        <taxon>Enterobacterales</taxon>
        <taxon>Enterobacteriaceae</taxon>
        <taxon>Cedecea</taxon>
    </lineage>
</organism>
<dbReference type="InterPro" id="IPR014710">
    <property type="entry name" value="RmlC-like_jellyroll"/>
</dbReference>
<evidence type="ECO:0000313" key="2">
    <source>
        <dbReference type="EMBL" id="AIR03866.1"/>
    </source>
</evidence>
<dbReference type="Gene3D" id="2.60.120.10">
    <property type="entry name" value="Jelly Rolls"/>
    <property type="match status" value="1"/>
</dbReference>
<dbReference type="InterPro" id="IPR015392">
    <property type="entry name" value="TehB/YeaR-like_dom"/>
</dbReference>
<evidence type="ECO:0000313" key="3">
    <source>
        <dbReference type="Proteomes" id="UP000029481"/>
    </source>
</evidence>